<reference evidence="2" key="1">
    <citation type="submission" date="2020-04" db="EMBL/GenBank/DDBJ databases">
        <authorList>
            <person name="Chiriac C."/>
            <person name="Salcher M."/>
            <person name="Ghai R."/>
            <person name="Kavagutti S V."/>
        </authorList>
    </citation>
    <scope>NUCLEOTIDE SEQUENCE</scope>
</reference>
<organism evidence="2">
    <name type="scientific">uncultured Caudovirales phage</name>
    <dbReference type="NCBI Taxonomy" id="2100421"/>
    <lineage>
        <taxon>Viruses</taxon>
        <taxon>Duplodnaviria</taxon>
        <taxon>Heunggongvirae</taxon>
        <taxon>Uroviricota</taxon>
        <taxon>Caudoviricetes</taxon>
        <taxon>Peduoviridae</taxon>
        <taxon>Maltschvirus</taxon>
        <taxon>Maltschvirus maltsch</taxon>
    </lineage>
</organism>
<evidence type="ECO:0000256" key="1">
    <source>
        <dbReference type="SAM" id="Coils"/>
    </source>
</evidence>
<name>A0A6J5NBB0_9CAUD</name>
<sequence>MKKLILTPDVEKSSLGERYCVTVDFADPRIEGTITITTMATPEYIRYQGALTINGVEYRVSNNSPVSGVKVETYALTKMGTFSDYASSSARETFRKALQEIVDAVIQDQQFVDEQIRTESQHIGYDIERLQSERDSLVAKVAELNEEISRKMSKQWTNKALVG</sequence>
<protein>
    <submittedName>
        <fullName evidence="2">Uncharacterized protein</fullName>
    </submittedName>
</protein>
<evidence type="ECO:0000313" key="2">
    <source>
        <dbReference type="EMBL" id="CAB4156037.1"/>
    </source>
</evidence>
<keyword evidence="1" id="KW-0175">Coiled coil</keyword>
<feature type="coiled-coil region" evidence="1">
    <location>
        <begin position="127"/>
        <end position="154"/>
    </location>
</feature>
<gene>
    <name evidence="2" type="ORF">UFOVP655_32</name>
</gene>
<proteinExistence type="predicted"/>
<accession>A0A6J5NBB0</accession>
<dbReference type="EMBL" id="LR796637">
    <property type="protein sequence ID" value="CAB4156037.1"/>
    <property type="molecule type" value="Genomic_DNA"/>
</dbReference>